<dbReference type="InterPro" id="IPR013563">
    <property type="entry name" value="Oligopep_ABC_C"/>
</dbReference>
<dbReference type="CDD" id="cd03257">
    <property type="entry name" value="ABC_NikE_OppD_transporters"/>
    <property type="match status" value="1"/>
</dbReference>
<dbReference type="GO" id="GO:0005524">
    <property type="term" value="F:ATP binding"/>
    <property type="evidence" value="ECO:0007669"/>
    <property type="project" value="UniProtKB-KW"/>
</dbReference>
<keyword evidence="4 6" id="KW-0067">ATP-binding</keyword>
<organism evidence="6 7">
    <name type="scientific">Candidatus Segetimicrobium genomatis</name>
    <dbReference type="NCBI Taxonomy" id="2569760"/>
    <lineage>
        <taxon>Bacteria</taxon>
        <taxon>Bacillati</taxon>
        <taxon>Candidatus Sysuimicrobiota</taxon>
        <taxon>Candidatus Sysuimicrobiia</taxon>
        <taxon>Candidatus Sysuimicrobiales</taxon>
        <taxon>Candidatus Segetimicrobiaceae</taxon>
        <taxon>Candidatus Segetimicrobium</taxon>
    </lineage>
</organism>
<dbReference type="Proteomes" id="UP000319353">
    <property type="component" value="Unassembled WGS sequence"/>
</dbReference>
<sequence length="340" mass="37054">MSEPLLRVDNLVKHFPIRAGFLMRQVGVVRAVDGVSFSLSPGETFGLVGESGSGKTTLAMTLLGGYRATAGEIWFRGDNIADPVARRRRPALTKEIQVVFQDPGSSLNPRRTVRQTLEVPLRVHRLVSTHGEAARQIARLLETVELPAEFMHAFPAALSGGQKQRVAIARALATEPSFIVLDEPTSALDVSVQGKIIALLLDLQRRLNLTYLFITHDLSLMRNVATRVAVMYLGKLAELADTASLFGNPLHPYTRMLLSAIPVVSEAEERLKPRWVVPRGETPSPARVPPGCSFHPRCPDAFAVCPRIDPVAASADGRHVVRCHLYPGCTPAEVADAART</sequence>
<evidence type="ECO:0000256" key="3">
    <source>
        <dbReference type="ARBA" id="ARBA00022741"/>
    </source>
</evidence>
<evidence type="ECO:0000313" key="7">
    <source>
        <dbReference type="Proteomes" id="UP000319353"/>
    </source>
</evidence>
<feature type="domain" description="ABC transporter" evidence="5">
    <location>
        <begin position="6"/>
        <end position="258"/>
    </location>
</feature>
<dbReference type="InterPro" id="IPR003593">
    <property type="entry name" value="AAA+_ATPase"/>
</dbReference>
<dbReference type="InterPro" id="IPR003439">
    <property type="entry name" value="ABC_transporter-like_ATP-bd"/>
</dbReference>
<accession>A0A537LBE6</accession>
<dbReference type="SUPFAM" id="SSF52540">
    <property type="entry name" value="P-loop containing nucleoside triphosphate hydrolases"/>
    <property type="match status" value="1"/>
</dbReference>
<dbReference type="PANTHER" id="PTHR43776:SF7">
    <property type="entry name" value="D,D-DIPEPTIDE TRANSPORT ATP-BINDING PROTEIN DDPF-RELATED"/>
    <property type="match status" value="1"/>
</dbReference>
<evidence type="ECO:0000313" key="6">
    <source>
        <dbReference type="EMBL" id="TMJ05349.1"/>
    </source>
</evidence>
<dbReference type="AlphaFoldDB" id="A0A537LBE6"/>
<evidence type="ECO:0000259" key="5">
    <source>
        <dbReference type="PROSITE" id="PS50893"/>
    </source>
</evidence>
<dbReference type="Pfam" id="PF08352">
    <property type="entry name" value="oligo_HPY"/>
    <property type="match status" value="1"/>
</dbReference>
<dbReference type="GO" id="GO:0015833">
    <property type="term" value="P:peptide transport"/>
    <property type="evidence" value="ECO:0007669"/>
    <property type="project" value="InterPro"/>
</dbReference>
<dbReference type="InterPro" id="IPR017871">
    <property type="entry name" value="ABC_transporter-like_CS"/>
</dbReference>
<name>A0A537LBE6_9BACT</name>
<dbReference type="InterPro" id="IPR050319">
    <property type="entry name" value="ABC_transp_ATP-bind"/>
</dbReference>
<comment type="caution">
    <text evidence="6">The sequence shown here is derived from an EMBL/GenBank/DDBJ whole genome shotgun (WGS) entry which is preliminary data.</text>
</comment>
<dbReference type="GO" id="GO:0055085">
    <property type="term" value="P:transmembrane transport"/>
    <property type="evidence" value="ECO:0007669"/>
    <property type="project" value="UniProtKB-ARBA"/>
</dbReference>
<comment type="similarity">
    <text evidence="1">Belongs to the ABC transporter superfamily.</text>
</comment>
<dbReference type="Pfam" id="PF00005">
    <property type="entry name" value="ABC_tran"/>
    <property type="match status" value="1"/>
</dbReference>
<dbReference type="FunFam" id="3.40.50.300:FF:000016">
    <property type="entry name" value="Oligopeptide ABC transporter ATP-binding component"/>
    <property type="match status" value="1"/>
</dbReference>
<protein>
    <submittedName>
        <fullName evidence="6">ABC transporter ATP-binding protein</fullName>
    </submittedName>
</protein>
<dbReference type="PROSITE" id="PS50893">
    <property type="entry name" value="ABC_TRANSPORTER_2"/>
    <property type="match status" value="1"/>
</dbReference>
<dbReference type="SMART" id="SM00382">
    <property type="entry name" value="AAA"/>
    <property type="match status" value="1"/>
</dbReference>
<evidence type="ECO:0000256" key="1">
    <source>
        <dbReference type="ARBA" id="ARBA00005417"/>
    </source>
</evidence>
<proteinExistence type="inferred from homology"/>
<dbReference type="NCBIfam" id="TIGR01727">
    <property type="entry name" value="oligo_HPY"/>
    <property type="match status" value="1"/>
</dbReference>
<keyword evidence="3" id="KW-0547">Nucleotide-binding</keyword>
<keyword evidence="2" id="KW-0813">Transport</keyword>
<evidence type="ECO:0000256" key="4">
    <source>
        <dbReference type="ARBA" id="ARBA00022840"/>
    </source>
</evidence>
<dbReference type="PROSITE" id="PS00211">
    <property type="entry name" value="ABC_TRANSPORTER_1"/>
    <property type="match status" value="1"/>
</dbReference>
<gene>
    <name evidence="6" type="ORF">E6H01_03295</name>
</gene>
<dbReference type="EMBL" id="VBAL01000028">
    <property type="protein sequence ID" value="TMJ05349.1"/>
    <property type="molecule type" value="Genomic_DNA"/>
</dbReference>
<dbReference type="GO" id="GO:0016887">
    <property type="term" value="F:ATP hydrolysis activity"/>
    <property type="evidence" value="ECO:0007669"/>
    <property type="project" value="InterPro"/>
</dbReference>
<evidence type="ECO:0000256" key="2">
    <source>
        <dbReference type="ARBA" id="ARBA00022448"/>
    </source>
</evidence>
<dbReference type="Gene3D" id="3.40.50.300">
    <property type="entry name" value="P-loop containing nucleotide triphosphate hydrolases"/>
    <property type="match status" value="1"/>
</dbReference>
<dbReference type="PANTHER" id="PTHR43776">
    <property type="entry name" value="TRANSPORT ATP-BINDING PROTEIN"/>
    <property type="match status" value="1"/>
</dbReference>
<dbReference type="InterPro" id="IPR027417">
    <property type="entry name" value="P-loop_NTPase"/>
</dbReference>
<reference evidence="6 7" key="1">
    <citation type="journal article" date="2019" name="Nat. Microbiol.">
        <title>Mediterranean grassland soil C-N compound turnover is dependent on rainfall and depth, and is mediated by genomically divergent microorganisms.</title>
        <authorList>
            <person name="Diamond S."/>
            <person name="Andeer P.F."/>
            <person name="Li Z."/>
            <person name="Crits-Christoph A."/>
            <person name="Burstein D."/>
            <person name="Anantharaman K."/>
            <person name="Lane K.R."/>
            <person name="Thomas B.C."/>
            <person name="Pan C."/>
            <person name="Northen T.R."/>
            <person name="Banfield J.F."/>
        </authorList>
    </citation>
    <scope>NUCLEOTIDE SEQUENCE [LARGE SCALE GENOMIC DNA]</scope>
    <source>
        <strain evidence="6">NP_4</strain>
    </source>
</reference>